<reference evidence="2 3" key="1">
    <citation type="journal article" date="2006" name="Int. J. Syst. Evol. Microbiol.">
        <title>Myroides pelagicus sp. nov., isolated from seawater in Thailand.</title>
        <authorList>
            <person name="Yoon J."/>
            <person name="Maneerat S."/>
            <person name="Kawai F."/>
            <person name="Yokota A."/>
        </authorList>
    </citation>
    <scope>NUCLEOTIDE SEQUENCE [LARGE SCALE GENOMIC DNA]</scope>
    <source>
        <strain evidence="2 3">SM1T</strain>
    </source>
</reference>
<evidence type="ECO:0000313" key="3">
    <source>
        <dbReference type="Proteomes" id="UP000488936"/>
    </source>
</evidence>
<dbReference type="InterPro" id="IPR036388">
    <property type="entry name" value="WH-like_DNA-bd_sf"/>
</dbReference>
<dbReference type="Proteomes" id="UP000488936">
    <property type="component" value="Unassembled WGS sequence"/>
</dbReference>
<sequence length="73" mass="8464">MAPVISCNDSQRRIMTLLEFIKENEMTNDKFPIDLTRQQVADLTGLRVETVIRTIKDLESQKQVQIKKGKVFL</sequence>
<dbReference type="SMART" id="SM00419">
    <property type="entry name" value="HTH_CRP"/>
    <property type="match status" value="1"/>
</dbReference>
<evidence type="ECO:0000259" key="1">
    <source>
        <dbReference type="PROSITE" id="PS51063"/>
    </source>
</evidence>
<dbReference type="SUPFAM" id="SSF46785">
    <property type="entry name" value="Winged helix' DNA-binding domain"/>
    <property type="match status" value="1"/>
</dbReference>
<accession>A0A7K1GPC3</accession>
<dbReference type="PRINTS" id="PR00034">
    <property type="entry name" value="HTHCRP"/>
</dbReference>
<organism evidence="2 3">
    <name type="scientific">Myroides pelagicus</name>
    <dbReference type="NCBI Taxonomy" id="270914"/>
    <lineage>
        <taxon>Bacteria</taxon>
        <taxon>Pseudomonadati</taxon>
        <taxon>Bacteroidota</taxon>
        <taxon>Flavobacteriia</taxon>
        <taxon>Flavobacteriales</taxon>
        <taxon>Flavobacteriaceae</taxon>
        <taxon>Myroides</taxon>
    </lineage>
</organism>
<dbReference type="AlphaFoldDB" id="A0A7K1GPC3"/>
<dbReference type="OrthoDB" id="667966at2"/>
<keyword evidence="3" id="KW-1185">Reference proteome</keyword>
<proteinExistence type="predicted"/>
<dbReference type="InterPro" id="IPR036390">
    <property type="entry name" value="WH_DNA-bd_sf"/>
</dbReference>
<dbReference type="GO" id="GO:0006355">
    <property type="term" value="P:regulation of DNA-templated transcription"/>
    <property type="evidence" value="ECO:0007669"/>
    <property type="project" value="InterPro"/>
</dbReference>
<dbReference type="PROSITE" id="PS51063">
    <property type="entry name" value="HTH_CRP_2"/>
    <property type="match status" value="1"/>
</dbReference>
<feature type="domain" description="HTH crp-type" evidence="1">
    <location>
        <begin position="8"/>
        <end position="73"/>
    </location>
</feature>
<comment type="caution">
    <text evidence="2">The sequence shown here is derived from an EMBL/GenBank/DDBJ whole genome shotgun (WGS) entry which is preliminary data.</text>
</comment>
<dbReference type="Pfam" id="PF13545">
    <property type="entry name" value="HTH_Crp_2"/>
    <property type="match status" value="1"/>
</dbReference>
<gene>
    <name evidence="2" type="ORF">GJV77_12745</name>
</gene>
<dbReference type="GO" id="GO:0003677">
    <property type="term" value="F:DNA binding"/>
    <property type="evidence" value="ECO:0007669"/>
    <property type="project" value="InterPro"/>
</dbReference>
<dbReference type="InterPro" id="IPR012318">
    <property type="entry name" value="HTH_CRP"/>
</dbReference>
<name>A0A7K1GPC3_9FLAO</name>
<evidence type="ECO:0000313" key="2">
    <source>
        <dbReference type="EMBL" id="MTH30755.1"/>
    </source>
</evidence>
<dbReference type="Gene3D" id="1.10.10.10">
    <property type="entry name" value="Winged helix-like DNA-binding domain superfamily/Winged helix DNA-binding domain"/>
    <property type="match status" value="1"/>
</dbReference>
<protein>
    <submittedName>
        <fullName evidence="2">Helix-turn-helix domain-containing protein</fullName>
    </submittedName>
</protein>
<dbReference type="EMBL" id="WMJY01000039">
    <property type="protein sequence ID" value="MTH30755.1"/>
    <property type="molecule type" value="Genomic_DNA"/>
</dbReference>